<dbReference type="Pfam" id="PF13976">
    <property type="entry name" value="gag_pre-integrs"/>
    <property type="match status" value="1"/>
</dbReference>
<reference evidence="7" key="2">
    <citation type="submission" date="2022-01" db="EMBL/GenBank/DDBJ databases">
        <authorList>
            <person name="Yamashiro T."/>
            <person name="Shiraishi A."/>
            <person name="Satake H."/>
            <person name="Nakayama K."/>
        </authorList>
    </citation>
    <scope>NUCLEOTIDE SEQUENCE</scope>
</reference>
<dbReference type="PROSITE" id="PS50158">
    <property type="entry name" value="ZF_CCHC"/>
    <property type="match status" value="1"/>
</dbReference>
<dbReference type="InterPro" id="IPR036875">
    <property type="entry name" value="Znf_CCHC_sf"/>
</dbReference>
<sequence>MDFKEKRHVSLDKSKIECYNCHRKGHFARECRSGRSQGRRSYGDNGRSNAPTNESSSQALVAQDGLGGYDWSNDFDVEPVNYALMAISSSSSSSSSDSEVQKCSKQCLESFKCLQKNYDTEREKHNKAKLEIRGYEIALESLESRIIGHEKNELAWGEKYEFQNYELKCREIKINNLNLELEKAVKERDELKDKIAKWEESSKNLDEILNSQMSARDKTGLGYSTQLNELSSNHETDSENSFSVFDGRSSDEESTLANDRSSKADGYKAVPPPITGNFLTPRADISFAGLDEYAIRNKIIESQTTELNTKTSETVGKTNDANTKKPKSVSESVVSNLKINRDSVIIEDWTSDDEEEVSGVQKVRPENQTVKTRDDKSGQNSHKQGVGFRKVKACFVCRSTEHLIKDCNFHDKKSQESNLKNVVNTGKWESKPVWDNTKRVNHPNFSKYPHLSETFVPAGVSSRTGLHRPSINTARSVCTARPSINTARPVSTARPSISTARPVCTARPSINTARPVSTARPSISTARPVCTARPSINTARPVSTARPSINTARPVCTARPSINTARPVSTARPSISTARPVCTARPSISTARPVYASRSIYPRMDNVRPRGSCSPIKRSYYTKPAFRPKDLKQDVKTFGVKNMTTAGKRAVVNTGKGKLDTDLKKSRWVWRPKGNYLDHVSKDSGSFMLKKGNPEILLQDHAVVDSGCSSHMTGNKAYLSDYEDFNGGFVAFGSDPKGGKITGKGKIKTANLDFDDVYFVDELKFNLFSCKKNSVLFTEFECLILSPIFKILDESQVVLRAPRKDDVYNLDLKNIILSGGITCLYENATTDESKLWHRRLGHVNFKNINKLVKGHLVRGLPSKVFMNGLTCVTCKKGKQHKASCKAKTEFKNYAMNEFCAKKGIKREFSVARTPQQNGVAERKNRTLIKVARTMLADSLLPIPFWAEAVNTACYVLNRTFWVPLDYFEHLRFLGKFDGKSDEGYLLGYSTSSKAFRVYNKRTKRVEENLHINFLEDQLNVTGTGPNWMFYLNFLTNSMNYIHVSVENQVNMDAGTQDSYVAGSSGKDKGPTQEYILLPLQPHRTRILVKGVVQVAQEKPSENSSNKDIQDSEDVIDKEGQRQMPEDEQVLHDELEIMVTQELAAQATSTNQLSTDRPSVNTDRPFVSTDRSFVSTDRSNTPNVSAASTSTCANADGLSFVYLGGKIHIDASTLPNADLPIDPNMPALEDASDTLPNDRIFNEAYDDDEDVGTEADFNNMNNTIDVSRIPTLRIHKDHPKGQILGDPTLAVQTRGKIQKASSAHQALTISQALQDESWVEAMQKELLQFKLQKVWVLIDLPYGKKVIGTKWVFRNKRDEKSIVMKNKAWLVAQGFRQEEGIDYDEVFAPVARIEAIRLFLAFASYMGFTVYQMDVKSAFLYGTIKEEVYVHQPPGFVDPTHPNKVYKVIKALYGLHQAPRACSTKQSTCTEFEDYMRKRFQMSSMGELTFFLGLQVKQLPEGIFISKDKYVADILKKFDFLSIRTATTPIEFNKPLVKNEDGVDVDVHVYRSMIGSLMYLTASRPDIMFAVCACARFQVTPKASHLNAVKRIFRYLKHQPKLGLWYPRDSPFELEAYSDSDYGGASLDRKSTTGGCQFLGRRLISWQCKKQTIVANSTTEAEYVAAANCCGQVLWIQNQMMDYGFNFMNTKIHIDNESTISVIKNPVAHSRTKHIEIRFHFIRDCYEKRLIEVIKIHTNYNVADLLTKGFDVTGFNFLVKPNESVGFARVVDFLKGTSLRYALTYNPTIYDSLVKQFWQTATVRTLANDATGIHNLSDAEIYAGLATLGLKSGGWDQFGSTIATALIWDFVPLLPAMLAGAAMDPGEGSAQLAEPHHTPVDPLPSTSLPPIQSPPHSPHQSPPHYSPPRSYEAPLPEGNTSGSAEDSMQLKELMDIVPKLVTRIETLETELQQTKTTYGKAVLTLVKRVKILEKALKRKTQKVVISESEGEEPEDQGRIIQDIDDDPLVSLVRESMKMKEKSTDFVTPTKASGEAQEEDISPTILEAAKTLSKVASQGVSKVKSTDKGKRYRRRARSVAKNINTGLDAEEEINTGIEEVSTGSAKVDSGTASKRGQREGKAPMVEEDIQATHKTKEQIRQEEAGLEEAIKLQAQMDEEVAKQIHLDEMIAKRMAEGKHYLEQQKK</sequence>
<proteinExistence type="predicted"/>
<keyword evidence="3" id="KW-0175">Coiled coil</keyword>
<dbReference type="Pfam" id="PF25597">
    <property type="entry name" value="SH3_retrovirus"/>
    <property type="match status" value="1"/>
</dbReference>
<dbReference type="Gene3D" id="3.30.420.10">
    <property type="entry name" value="Ribonuclease H-like superfamily/Ribonuclease H"/>
    <property type="match status" value="1"/>
</dbReference>
<dbReference type="InterPro" id="IPR025724">
    <property type="entry name" value="GAG-pre-integrase_dom"/>
</dbReference>
<dbReference type="PANTHER" id="PTHR11439">
    <property type="entry name" value="GAG-POL-RELATED RETROTRANSPOSON"/>
    <property type="match status" value="1"/>
</dbReference>
<dbReference type="InterPro" id="IPR043502">
    <property type="entry name" value="DNA/RNA_pol_sf"/>
</dbReference>
<reference evidence="7" key="1">
    <citation type="journal article" date="2022" name="Int. J. Mol. Sci.">
        <title>Draft Genome of Tanacetum Coccineum: Genomic Comparison of Closely Related Tanacetum-Family Plants.</title>
        <authorList>
            <person name="Yamashiro T."/>
            <person name="Shiraishi A."/>
            <person name="Nakayama K."/>
            <person name="Satake H."/>
        </authorList>
    </citation>
    <scope>NUCLEOTIDE SEQUENCE</scope>
</reference>
<feature type="compositionally biased region" description="Polar residues" evidence="4">
    <location>
        <begin position="1146"/>
        <end position="1161"/>
    </location>
</feature>
<name>A0ABQ5GMQ9_9ASTR</name>
<evidence type="ECO:0000256" key="2">
    <source>
        <dbReference type="PROSITE-ProRule" id="PRU00047"/>
    </source>
</evidence>
<feature type="region of interest" description="Disordered" evidence="4">
    <location>
        <begin position="1146"/>
        <end position="1166"/>
    </location>
</feature>
<feature type="domain" description="CCHC-type" evidence="5">
    <location>
        <begin position="18"/>
        <end position="33"/>
    </location>
</feature>
<feature type="domain" description="Integrase catalytic" evidence="6">
    <location>
        <begin position="798"/>
        <end position="977"/>
    </location>
</feature>
<dbReference type="SUPFAM" id="SSF53098">
    <property type="entry name" value="Ribonuclease H-like"/>
    <property type="match status" value="1"/>
</dbReference>
<dbReference type="Proteomes" id="UP001151760">
    <property type="component" value="Unassembled WGS sequence"/>
</dbReference>
<dbReference type="SUPFAM" id="SSF57756">
    <property type="entry name" value="Retrovirus zinc finger-like domains"/>
    <property type="match status" value="1"/>
</dbReference>
<feature type="region of interest" description="Disordered" evidence="4">
    <location>
        <begin position="1864"/>
        <end position="1923"/>
    </location>
</feature>
<keyword evidence="2" id="KW-0862">Zinc</keyword>
<evidence type="ECO:0000313" key="8">
    <source>
        <dbReference type="Proteomes" id="UP001151760"/>
    </source>
</evidence>
<dbReference type="PROSITE" id="PS50994">
    <property type="entry name" value="INTEGRASE"/>
    <property type="match status" value="1"/>
</dbReference>
<dbReference type="SMART" id="SM00343">
    <property type="entry name" value="ZnF_C2HC"/>
    <property type="match status" value="2"/>
</dbReference>
<keyword evidence="2" id="KW-0479">Metal-binding</keyword>
<evidence type="ECO:0000259" key="6">
    <source>
        <dbReference type="PROSITE" id="PS50994"/>
    </source>
</evidence>
<dbReference type="InterPro" id="IPR001584">
    <property type="entry name" value="Integrase_cat-core"/>
</dbReference>
<feature type="region of interest" description="Disordered" evidence="4">
    <location>
        <begin position="230"/>
        <end position="269"/>
    </location>
</feature>
<accession>A0ABQ5GMQ9</accession>
<evidence type="ECO:0000256" key="4">
    <source>
        <dbReference type="SAM" id="MobiDB-lite"/>
    </source>
</evidence>
<dbReference type="InterPro" id="IPR057670">
    <property type="entry name" value="SH3_retrovirus"/>
</dbReference>
<dbReference type="CDD" id="cd09272">
    <property type="entry name" value="RNase_HI_RT_Ty1"/>
    <property type="match status" value="1"/>
</dbReference>
<keyword evidence="8" id="KW-1185">Reference proteome</keyword>
<dbReference type="Pfam" id="PF00098">
    <property type="entry name" value="zf-CCHC"/>
    <property type="match status" value="1"/>
</dbReference>
<feature type="compositionally biased region" description="Polar residues" evidence="4">
    <location>
        <begin position="46"/>
        <end position="57"/>
    </location>
</feature>
<organism evidence="7 8">
    <name type="scientific">Tanacetum coccineum</name>
    <dbReference type="NCBI Taxonomy" id="301880"/>
    <lineage>
        <taxon>Eukaryota</taxon>
        <taxon>Viridiplantae</taxon>
        <taxon>Streptophyta</taxon>
        <taxon>Embryophyta</taxon>
        <taxon>Tracheophyta</taxon>
        <taxon>Spermatophyta</taxon>
        <taxon>Magnoliopsida</taxon>
        <taxon>eudicotyledons</taxon>
        <taxon>Gunneridae</taxon>
        <taxon>Pentapetalae</taxon>
        <taxon>asterids</taxon>
        <taxon>campanulids</taxon>
        <taxon>Asterales</taxon>
        <taxon>Asteraceae</taxon>
        <taxon>Asteroideae</taxon>
        <taxon>Anthemideae</taxon>
        <taxon>Anthemidinae</taxon>
        <taxon>Tanacetum</taxon>
    </lineage>
</organism>
<feature type="region of interest" description="Disordered" evidence="4">
    <location>
        <begin position="2098"/>
        <end position="2121"/>
    </location>
</feature>
<evidence type="ECO:0000256" key="3">
    <source>
        <dbReference type="SAM" id="Coils"/>
    </source>
</evidence>
<dbReference type="InterPro" id="IPR013103">
    <property type="entry name" value="RVT_2"/>
</dbReference>
<protein>
    <submittedName>
        <fullName evidence="7">Ribonuclease H-like domain-containing protein</fullName>
    </submittedName>
</protein>
<keyword evidence="1" id="KW-0645">Protease</keyword>
<dbReference type="PANTHER" id="PTHR11439:SF495">
    <property type="entry name" value="REVERSE TRANSCRIPTASE, RNA-DEPENDENT DNA POLYMERASE-RELATED"/>
    <property type="match status" value="1"/>
</dbReference>
<feature type="coiled-coil region" evidence="3">
    <location>
        <begin position="111"/>
        <end position="208"/>
    </location>
</feature>
<keyword evidence="1" id="KW-0378">Hydrolase</keyword>
<dbReference type="Pfam" id="PF22936">
    <property type="entry name" value="Pol_BBD"/>
    <property type="match status" value="1"/>
</dbReference>
<evidence type="ECO:0000313" key="7">
    <source>
        <dbReference type="EMBL" id="GJT76511.1"/>
    </source>
</evidence>
<dbReference type="InterPro" id="IPR012337">
    <property type="entry name" value="RNaseH-like_sf"/>
</dbReference>
<dbReference type="SUPFAM" id="SSF56672">
    <property type="entry name" value="DNA/RNA polymerases"/>
    <property type="match status" value="1"/>
</dbReference>
<dbReference type="Gene3D" id="4.10.60.10">
    <property type="entry name" value="Zinc finger, CCHC-type"/>
    <property type="match status" value="1"/>
</dbReference>
<evidence type="ECO:0000256" key="1">
    <source>
        <dbReference type="ARBA" id="ARBA00022750"/>
    </source>
</evidence>
<keyword evidence="1" id="KW-0064">Aspartyl protease</keyword>
<dbReference type="EMBL" id="BQNB010018631">
    <property type="protein sequence ID" value="GJT76511.1"/>
    <property type="molecule type" value="Genomic_DNA"/>
</dbReference>
<comment type="caution">
    <text evidence="7">The sequence shown here is derived from an EMBL/GenBank/DDBJ whole genome shotgun (WGS) entry which is preliminary data.</text>
</comment>
<feature type="compositionally biased region" description="Polar residues" evidence="4">
    <location>
        <begin position="309"/>
        <end position="321"/>
    </location>
</feature>
<feature type="region of interest" description="Disordered" evidence="4">
    <location>
        <begin position="32"/>
        <end position="57"/>
    </location>
</feature>
<dbReference type="Pfam" id="PF07727">
    <property type="entry name" value="RVT_2"/>
    <property type="match status" value="2"/>
</dbReference>
<feature type="region of interest" description="Disordered" evidence="4">
    <location>
        <begin position="356"/>
        <end position="383"/>
    </location>
</feature>
<feature type="region of interest" description="Disordered" evidence="4">
    <location>
        <begin position="309"/>
        <end position="328"/>
    </location>
</feature>
<dbReference type="InterPro" id="IPR036397">
    <property type="entry name" value="RNaseH_sf"/>
</dbReference>
<keyword evidence="2" id="KW-0863">Zinc-finger</keyword>
<gene>
    <name evidence="7" type="ORF">Tco_1043236</name>
</gene>
<dbReference type="InterPro" id="IPR054722">
    <property type="entry name" value="PolX-like_BBD"/>
</dbReference>
<evidence type="ECO:0000259" key="5">
    <source>
        <dbReference type="PROSITE" id="PS50158"/>
    </source>
</evidence>
<dbReference type="InterPro" id="IPR001878">
    <property type="entry name" value="Znf_CCHC"/>
</dbReference>
<feature type="compositionally biased region" description="Pro residues" evidence="4">
    <location>
        <begin position="1890"/>
        <end position="1905"/>
    </location>
</feature>